<reference evidence="1" key="1">
    <citation type="submission" date="2020-02" db="EMBL/GenBank/DDBJ databases">
        <authorList>
            <person name="Meier V. D."/>
        </authorList>
    </citation>
    <scope>NUCLEOTIDE SEQUENCE</scope>
    <source>
        <strain evidence="1">AVDCRST_MAG56</strain>
    </source>
</reference>
<dbReference type="Pfam" id="PF12741">
    <property type="entry name" value="SusD-like"/>
    <property type="match status" value="1"/>
</dbReference>
<evidence type="ECO:0008006" key="2">
    <source>
        <dbReference type="Google" id="ProtNLM"/>
    </source>
</evidence>
<name>A0A6J4HU12_9SPHI</name>
<dbReference type="InterPro" id="IPR011990">
    <property type="entry name" value="TPR-like_helical_dom_sf"/>
</dbReference>
<evidence type="ECO:0000313" key="1">
    <source>
        <dbReference type="EMBL" id="CAA9232928.1"/>
    </source>
</evidence>
<dbReference type="Gene3D" id="1.25.40.390">
    <property type="match status" value="1"/>
</dbReference>
<dbReference type="EMBL" id="CADCTQ010000097">
    <property type="protein sequence ID" value="CAA9232928.1"/>
    <property type="molecule type" value="Genomic_DNA"/>
</dbReference>
<protein>
    <recommendedName>
        <fullName evidence="2">SusD/RagB family nutrient-binding outer membrane lipoprotein</fullName>
    </recommendedName>
</protein>
<dbReference type="SUPFAM" id="SSF48452">
    <property type="entry name" value="TPR-like"/>
    <property type="match status" value="1"/>
</dbReference>
<organism evidence="1">
    <name type="scientific">uncultured Cytophagales bacterium</name>
    <dbReference type="NCBI Taxonomy" id="158755"/>
    <lineage>
        <taxon>Bacteria</taxon>
        <taxon>Pseudomonadati</taxon>
        <taxon>Bacteroidota</taxon>
        <taxon>Sphingobacteriia</taxon>
        <taxon>Sphingobacteriales</taxon>
        <taxon>environmental samples</taxon>
    </lineage>
</organism>
<accession>A0A6J4HU12</accession>
<proteinExistence type="predicted"/>
<gene>
    <name evidence="1" type="ORF">AVDCRST_MAG56-1006</name>
</gene>
<dbReference type="InterPro" id="IPR024302">
    <property type="entry name" value="SusD-like"/>
</dbReference>
<dbReference type="AlphaFoldDB" id="A0A6J4HU12"/>
<sequence>MLDAGVTPAEISAYFAANPTVVTLSGSTEQQVAQIINQKYIAQTGNTLETWNDWRRTGYPNLPEHLNAQGTNGSGTRPLRAQYIDQEVARNPNFVVQDPNVPVWWDVN</sequence>